<dbReference type="VEuPathDB" id="FungiDB:DNF11_3821"/>
<dbReference type="CDD" id="cd04301">
    <property type="entry name" value="NAT_SF"/>
    <property type="match status" value="1"/>
</dbReference>
<organism evidence="4 5">
    <name type="scientific">Malassezia restricta (strain ATCC 96810 / NBRC 103918 / CBS 7877)</name>
    <name type="common">Seborrheic dermatitis infection agent</name>
    <dbReference type="NCBI Taxonomy" id="425264"/>
    <lineage>
        <taxon>Eukaryota</taxon>
        <taxon>Fungi</taxon>
        <taxon>Dikarya</taxon>
        <taxon>Basidiomycota</taxon>
        <taxon>Ustilaginomycotina</taxon>
        <taxon>Malasseziomycetes</taxon>
        <taxon>Malasseziales</taxon>
        <taxon>Malasseziaceae</taxon>
        <taxon>Malassezia</taxon>
    </lineage>
</organism>
<feature type="domain" description="N-acetyltransferase" evidence="3">
    <location>
        <begin position="32"/>
        <end position="190"/>
    </location>
</feature>
<dbReference type="InterPro" id="IPR051556">
    <property type="entry name" value="N-term/lysine_N-AcTrnsfr"/>
</dbReference>
<dbReference type="OrthoDB" id="47374at2759"/>
<dbReference type="AlphaFoldDB" id="A0A3G2S9I0"/>
<gene>
    <name evidence="4" type="primary">naa50</name>
    <name evidence="4" type="ORF">DNF11_3821</name>
</gene>
<dbReference type="GO" id="GO:0007064">
    <property type="term" value="P:mitotic sister chromatid cohesion"/>
    <property type="evidence" value="ECO:0007669"/>
    <property type="project" value="TreeGrafter"/>
</dbReference>
<dbReference type="GO" id="GO:0031415">
    <property type="term" value="C:NatA complex"/>
    <property type="evidence" value="ECO:0007669"/>
    <property type="project" value="TreeGrafter"/>
</dbReference>
<protein>
    <submittedName>
        <fullName evidence="4">N-alpha-acetyltransferase 50</fullName>
        <ecNumber evidence="4">2.3.1.-</ecNumber>
    </submittedName>
</protein>
<evidence type="ECO:0000259" key="3">
    <source>
        <dbReference type="PROSITE" id="PS51186"/>
    </source>
</evidence>
<evidence type="ECO:0000256" key="2">
    <source>
        <dbReference type="ARBA" id="ARBA00023315"/>
    </source>
</evidence>
<name>A0A3G2S9I0_MALR7</name>
<keyword evidence="1 4" id="KW-0808">Transferase</keyword>
<sequence>MSWKLPATAYFPRTVPSTNAPVRSHIATRSNVCVTAVTPNNVNQVRRINAALFPAAVNEEMYDGALKDDTNALFQIALFNDIPVGAICCRLEDGSDATKCKVYVMTIGVLGPYRRLGLATALIKYILAAATPGSLFAGRSVECVYLHVQTSNQGARAFYEQLGFTLTETIPAYYTHADPASAWVFEKRAN</sequence>
<dbReference type="PANTHER" id="PTHR42919:SF8">
    <property type="entry name" value="N-ALPHA-ACETYLTRANSFERASE 50"/>
    <property type="match status" value="1"/>
</dbReference>
<dbReference type="SUPFAM" id="SSF55729">
    <property type="entry name" value="Acyl-CoA N-acyltransferases (Nat)"/>
    <property type="match status" value="1"/>
</dbReference>
<dbReference type="Pfam" id="PF00583">
    <property type="entry name" value="Acetyltransf_1"/>
    <property type="match status" value="1"/>
</dbReference>
<dbReference type="InterPro" id="IPR000182">
    <property type="entry name" value="GNAT_dom"/>
</dbReference>
<reference evidence="4 5" key="1">
    <citation type="submission" date="2018-10" db="EMBL/GenBank/DDBJ databases">
        <title>Complete genome sequence of Malassezia restricta CBS 7877.</title>
        <authorList>
            <person name="Morand S.C."/>
            <person name="Bertignac M."/>
            <person name="Iltis A."/>
            <person name="Kolder I."/>
            <person name="Pirovano W."/>
            <person name="Jourdain R."/>
            <person name="Clavaud C."/>
        </authorList>
    </citation>
    <scope>NUCLEOTIDE SEQUENCE [LARGE SCALE GENOMIC DNA]</scope>
    <source>
        <strain evidence="4 5">CBS 7877</strain>
    </source>
</reference>
<dbReference type="Gene3D" id="3.40.630.30">
    <property type="match status" value="1"/>
</dbReference>
<dbReference type="EC" id="2.3.1.-" evidence="4"/>
<keyword evidence="5" id="KW-1185">Reference proteome</keyword>
<accession>A0A3G2S9I0</accession>
<dbReference type="STRING" id="425264.A0A3G2S9I0"/>
<keyword evidence="2 4" id="KW-0012">Acyltransferase</keyword>
<dbReference type="EMBL" id="CP033155">
    <property type="protein sequence ID" value="AYO44771.1"/>
    <property type="molecule type" value="Genomic_DNA"/>
</dbReference>
<evidence type="ECO:0000256" key="1">
    <source>
        <dbReference type="ARBA" id="ARBA00022679"/>
    </source>
</evidence>
<dbReference type="InterPro" id="IPR016181">
    <property type="entry name" value="Acyl_CoA_acyltransferase"/>
</dbReference>
<dbReference type="GO" id="GO:0016747">
    <property type="term" value="F:acyltransferase activity, transferring groups other than amino-acyl groups"/>
    <property type="evidence" value="ECO:0007669"/>
    <property type="project" value="InterPro"/>
</dbReference>
<dbReference type="Proteomes" id="UP000269793">
    <property type="component" value="Chromosome VIII"/>
</dbReference>
<proteinExistence type="predicted"/>
<dbReference type="PROSITE" id="PS51186">
    <property type="entry name" value="GNAT"/>
    <property type="match status" value="1"/>
</dbReference>
<evidence type="ECO:0000313" key="4">
    <source>
        <dbReference type="EMBL" id="AYO44771.1"/>
    </source>
</evidence>
<dbReference type="PANTHER" id="PTHR42919">
    <property type="entry name" value="N-ALPHA-ACETYLTRANSFERASE"/>
    <property type="match status" value="1"/>
</dbReference>
<evidence type="ECO:0000313" key="5">
    <source>
        <dbReference type="Proteomes" id="UP000269793"/>
    </source>
</evidence>